<proteinExistence type="predicted"/>
<dbReference type="InterPro" id="IPR059009">
    <property type="entry name" value="Znf_C2H2_17_1st"/>
</dbReference>
<feature type="compositionally biased region" description="Polar residues" evidence="2">
    <location>
        <begin position="279"/>
        <end position="292"/>
    </location>
</feature>
<dbReference type="Pfam" id="PF26177">
    <property type="entry name" value="zf_C2H2_17_1st"/>
    <property type="match status" value="1"/>
</dbReference>
<reference evidence="4 5" key="1">
    <citation type="submission" date="2015-03" db="EMBL/GenBank/DDBJ databases">
        <title>RNA-seq based gene annotation and comparative genomics of four Zymoseptoria species reveal species-specific pathogenicity related genes and transposable element activity.</title>
        <authorList>
            <person name="Grandaubert J."/>
            <person name="Bhattacharyya A."/>
            <person name="Stukenbrock E.H."/>
        </authorList>
    </citation>
    <scope>NUCLEOTIDE SEQUENCE [LARGE SCALE GENOMIC DNA]</scope>
    <source>
        <strain evidence="4 5">Zb18110</strain>
    </source>
</reference>
<dbReference type="AlphaFoldDB" id="A0A0F4GFP0"/>
<dbReference type="Pfam" id="PF26176">
    <property type="entry name" value="zf_C2H2_17_2"/>
    <property type="match status" value="1"/>
</dbReference>
<keyword evidence="1" id="KW-0175">Coiled coil</keyword>
<dbReference type="OrthoDB" id="5062908at2759"/>
<feature type="coiled-coil region" evidence="1">
    <location>
        <begin position="638"/>
        <end position="665"/>
    </location>
</feature>
<feature type="domain" description="C2H2-type" evidence="3">
    <location>
        <begin position="494"/>
        <end position="524"/>
    </location>
</feature>
<feature type="region of interest" description="Disordered" evidence="2">
    <location>
        <begin position="584"/>
        <end position="611"/>
    </location>
</feature>
<organism evidence="4 5">
    <name type="scientific">Zymoseptoria brevis</name>
    <dbReference type="NCBI Taxonomy" id="1047168"/>
    <lineage>
        <taxon>Eukaryota</taxon>
        <taxon>Fungi</taxon>
        <taxon>Dikarya</taxon>
        <taxon>Ascomycota</taxon>
        <taxon>Pezizomycotina</taxon>
        <taxon>Dothideomycetes</taxon>
        <taxon>Dothideomycetidae</taxon>
        <taxon>Mycosphaerellales</taxon>
        <taxon>Mycosphaerellaceae</taxon>
        <taxon>Zymoseptoria</taxon>
    </lineage>
</organism>
<evidence type="ECO:0000256" key="1">
    <source>
        <dbReference type="SAM" id="Coils"/>
    </source>
</evidence>
<keyword evidence="5" id="KW-1185">Reference proteome</keyword>
<dbReference type="EMBL" id="LAFY01000799">
    <property type="protein sequence ID" value="KJX96118.1"/>
    <property type="molecule type" value="Genomic_DNA"/>
</dbReference>
<sequence length="665" mass="72920">MTLRNREEHLAASEEFSPYNQPGSFLFSHPSEVKYWCQSIPFQDGLPLTPPDTASDCANSEYAEMNPSWSQTTMPDETWSTETAQDNSVMAQGVASEWNHRGATVTSQDLQALNASAWLQASQGPVDLGLSPVLSHESQSTHTLNSLSEPDTPLLPPGLDLSFISDAAWNPSGPVTYSSTHKGPRDFSTGLVSPPQTVLDGLPAEHVHQSYHSASSFVCGPPQQMYFYPSANVHKSGSVASDQTPSQGRTMLPRTDVQSGPAPQFHGQYRALQPHLTGSEVTRPTARVSSASGRPKEAVVFRPASNHSAGYADPPRGSPNGQVRAPCSDVASVPYFVDSTSQDFSNFIRYDQEEPVSAESMRLPSSCGSVTAPSPATATAPSIPIDGPMPYPAMSSGVPSVSTETDEGRHRNHPLYSEGPCADGLYHCPFASDPSCQHKPTKLKCNYDKFVDSHLKPFRCKHESCSKQEFSSTACLLRHEREAHGMHGHGDRPHLCFYAGCERGIPGNGFPRRYNLFDHMKRVHDHKEELSAHDKGTPDSQRSRKPASRKRKSSSPADEAPAAQRLKTQAVQEHAPMMAVSPAAFPHQPMSASPELVSSAAYHQRMPSDPHHTRQRILYSQWANQRELLEFQMSAVRSPDDEANLQRLSQNIEELRRLSQQARLG</sequence>
<feature type="region of interest" description="Disordered" evidence="2">
    <location>
        <begin position="525"/>
        <end position="568"/>
    </location>
</feature>
<name>A0A0F4GFP0_9PEZI</name>
<evidence type="ECO:0000259" key="3">
    <source>
        <dbReference type="SMART" id="SM00355"/>
    </source>
</evidence>
<dbReference type="SMART" id="SM00355">
    <property type="entry name" value="ZnF_C2H2"/>
    <property type="match status" value="2"/>
</dbReference>
<evidence type="ECO:0000256" key="2">
    <source>
        <dbReference type="SAM" id="MobiDB-lite"/>
    </source>
</evidence>
<feature type="region of interest" description="Disordered" evidence="2">
    <location>
        <begin position="237"/>
        <end position="323"/>
    </location>
</feature>
<comment type="caution">
    <text evidence="4">The sequence shown here is derived from an EMBL/GenBank/DDBJ whole genome shotgun (WGS) entry which is preliminary data.</text>
</comment>
<feature type="domain" description="C2H2-type" evidence="3">
    <location>
        <begin position="458"/>
        <end position="484"/>
    </location>
</feature>
<protein>
    <recommendedName>
        <fullName evidence="3">C2H2-type domain-containing protein</fullName>
    </recommendedName>
</protein>
<feature type="compositionally biased region" description="Basic residues" evidence="2">
    <location>
        <begin position="543"/>
        <end position="553"/>
    </location>
</feature>
<evidence type="ECO:0000313" key="4">
    <source>
        <dbReference type="EMBL" id="KJX96118.1"/>
    </source>
</evidence>
<dbReference type="Gene3D" id="3.30.160.60">
    <property type="entry name" value="Classic Zinc Finger"/>
    <property type="match status" value="1"/>
</dbReference>
<feature type="compositionally biased region" description="Basic and acidic residues" evidence="2">
    <location>
        <begin position="525"/>
        <end position="537"/>
    </location>
</feature>
<accession>A0A0F4GFP0</accession>
<dbReference type="STRING" id="1047168.A0A0F4GFP0"/>
<feature type="compositionally biased region" description="Polar residues" evidence="2">
    <location>
        <begin position="237"/>
        <end position="249"/>
    </location>
</feature>
<gene>
    <name evidence="4" type="ORF">TI39_contig807g00002</name>
</gene>
<dbReference type="InterPro" id="IPR059095">
    <property type="entry name" value="Znf_C2H2_17_2nd"/>
</dbReference>
<dbReference type="InterPro" id="IPR013087">
    <property type="entry name" value="Znf_C2H2_type"/>
</dbReference>
<dbReference type="Proteomes" id="UP000033647">
    <property type="component" value="Unassembled WGS sequence"/>
</dbReference>
<evidence type="ECO:0000313" key="5">
    <source>
        <dbReference type="Proteomes" id="UP000033647"/>
    </source>
</evidence>